<accession>C0B9X6</accession>
<evidence type="ECO:0000313" key="2">
    <source>
        <dbReference type="Proteomes" id="UP000003793"/>
    </source>
</evidence>
<dbReference type="EMBL" id="ABVR01000040">
    <property type="protein sequence ID" value="EEG90078.1"/>
    <property type="molecule type" value="Genomic_DNA"/>
</dbReference>
<sequence length="136" mass="16630">MEVSDMDLRLPYYMMYPIPYAFDEDKIQKRDREYLQSMYPATAKKIFPYIQEECDRQEYEGSMIYDEYPDKLQLCLMCRRAYEQVMKQEKWEKETYTPEQIREIVEILMYQELIERRGKGRRQQEKTVASCTGLVL</sequence>
<proteinExistence type="predicted"/>
<evidence type="ECO:0000313" key="1">
    <source>
        <dbReference type="EMBL" id="EEG90078.1"/>
    </source>
</evidence>
<name>C0B9X6_9FIRM</name>
<reference evidence="1 2" key="1">
    <citation type="submission" date="2009-02" db="EMBL/GenBank/DDBJ databases">
        <authorList>
            <person name="Fulton L."/>
            <person name="Clifton S."/>
            <person name="Fulton B."/>
            <person name="Xu J."/>
            <person name="Minx P."/>
            <person name="Pepin K.H."/>
            <person name="Johnson M."/>
            <person name="Bhonagiri V."/>
            <person name="Nash W.E."/>
            <person name="Mardis E.R."/>
            <person name="Wilson R.K."/>
        </authorList>
    </citation>
    <scope>NUCLEOTIDE SEQUENCE [LARGE SCALE GENOMIC DNA]</scope>
    <source>
        <strain evidence="1 2">ATCC 27758</strain>
    </source>
</reference>
<reference evidence="1 2" key="2">
    <citation type="submission" date="2009-03" db="EMBL/GenBank/DDBJ databases">
        <title>Draft genome sequence of Coprococcus comes (ATCC 27758).</title>
        <authorList>
            <person name="Sudarsanam P."/>
            <person name="Ley R."/>
            <person name="Guruge J."/>
            <person name="Turnbaugh P.J."/>
            <person name="Mahowald M."/>
            <person name="Liep D."/>
            <person name="Gordon J."/>
        </authorList>
    </citation>
    <scope>NUCLEOTIDE SEQUENCE [LARGE SCALE GENOMIC DNA]</scope>
    <source>
        <strain evidence="1 2">ATCC 27758</strain>
    </source>
</reference>
<dbReference type="Proteomes" id="UP000003793">
    <property type="component" value="Unassembled WGS sequence"/>
</dbReference>
<comment type="caution">
    <text evidence="1">The sequence shown here is derived from an EMBL/GenBank/DDBJ whole genome shotgun (WGS) entry which is preliminary data.</text>
</comment>
<protein>
    <submittedName>
        <fullName evidence="1">Uncharacterized protein</fullName>
    </submittedName>
</protein>
<dbReference type="HOGENOM" id="CLU_096046_1_0_9"/>
<organism evidence="1 2">
    <name type="scientific">Coprococcus comes ATCC 27758</name>
    <dbReference type="NCBI Taxonomy" id="470146"/>
    <lineage>
        <taxon>Bacteria</taxon>
        <taxon>Bacillati</taxon>
        <taxon>Bacillota</taxon>
        <taxon>Clostridia</taxon>
        <taxon>Lachnospirales</taxon>
        <taxon>Lachnospiraceae</taxon>
        <taxon>Coprococcus</taxon>
    </lineage>
</organism>
<gene>
    <name evidence="1" type="ORF">COPCOM_01954</name>
</gene>
<dbReference type="AlphaFoldDB" id="C0B9X6"/>